<dbReference type="AlphaFoldDB" id="W2NAL9"/>
<proteinExistence type="predicted"/>
<dbReference type="Proteomes" id="UP000054532">
    <property type="component" value="Unassembled WGS sequence"/>
</dbReference>
<evidence type="ECO:0000313" key="1">
    <source>
        <dbReference type="EMBL" id="ETM44739.1"/>
    </source>
</evidence>
<dbReference type="EMBL" id="KI693252">
    <property type="protein sequence ID" value="ETM44739.1"/>
    <property type="molecule type" value="Genomic_DNA"/>
</dbReference>
<organism evidence="1">
    <name type="scientific">Phytophthora nicotianae</name>
    <name type="common">Potato buckeye rot agent</name>
    <name type="synonym">Phytophthora parasitica</name>
    <dbReference type="NCBI Taxonomy" id="4792"/>
    <lineage>
        <taxon>Eukaryota</taxon>
        <taxon>Sar</taxon>
        <taxon>Stramenopiles</taxon>
        <taxon>Oomycota</taxon>
        <taxon>Peronosporomycetes</taxon>
        <taxon>Peronosporales</taxon>
        <taxon>Peronosporaceae</taxon>
        <taxon>Phytophthora</taxon>
    </lineage>
</organism>
<gene>
    <name evidence="1" type="ORF">L914_10055</name>
</gene>
<dbReference type="VEuPathDB" id="FungiDB:PPTG_08022"/>
<reference evidence="1" key="1">
    <citation type="submission" date="2013-11" db="EMBL/GenBank/DDBJ databases">
        <title>The Genome Sequence of Phytophthora parasitica IAC_01/95.</title>
        <authorList>
            <consortium name="The Broad Institute Genomics Platform"/>
            <person name="Russ C."/>
            <person name="Tyler B."/>
            <person name="Panabieres F."/>
            <person name="Shan W."/>
            <person name="Tripathy S."/>
            <person name="Grunwald N."/>
            <person name="Machado M."/>
            <person name="Johnson C.S."/>
            <person name="Arredondo F."/>
            <person name="Hong C."/>
            <person name="Coffey M."/>
            <person name="Young S.K."/>
            <person name="Zeng Q."/>
            <person name="Gargeya S."/>
            <person name="Fitzgerald M."/>
            <person name="Abouelleil A."/>
            <person name="Alvarado L."/>
            <person name="Chapman S.B."/>
            <person name="Gainer-Dewar J."/>
            <person name="Goldberg J."/>
            <person name="Griggs A."/>
            <person name="Gujja S."/>
            <person name="Hansen M."/>
            <person name="Howarth C."/>
            <person name="Imamovic A."/>
            <person name="Ireland A."/>
            <person name="Larimer J."/>
            <person name="McCowan C."/>
            <person name="Murphy C."/>
            <person name="Pearson M."/>
            <person name="Poon T.W."/>
            <person name="Priest M."/>
            <person name="Roberts A."/>
            <person name="Saif S."/>
            <person name="Shea T."/>
            <person name="Sykes S."/>
            <person name="Wortman J."/>
            <person name="Nusbaum C."/>
            <person name="Birren B."/>
        </authorList>
    </citation>
    <scope>NUCLEOTIDE SEQUENCE [LARGE SCALE GENOMIC DNA]</scope>
    <source>
        <strain evidence="1">IAC_01/95</strain>
    </source>
</reference>
<protein>
    <submittedName>
        <fullName evidence="1">Uncharacterized protein</fullName>
    </submittedName>
</protein>
<accession>W2NAL9</accession>
<name>W2NAL9_PHYNI</name>
<sequence>MARDAKRKADDVAAAAASKTAATVSSKWTVTINLTALERPVHPPTSEDYSEWSLDQLKLECTARKLNVVKNTKKVDRAMILDAWDANKGSVEALLLRQQQQTKGGCGVEYKRTKGCMFRLLNVFEFNKVISSESMFEDIDASFAMVHSAAKLKRMWKDVSDNFASAEAKSKVSGQGSNDFWDFCGGRADVYYLDQWGNH</sequence>